<feature type="transmembrane region" description="Helical" evidence="2">
    <location>
        <begin position="248"/>
        <end position="274"/>
    </location>
</feature>
<dbReference type="AlphaFoldDB" id="A0A2T4UG01"/>
<protein>
    <recommendedName>
        <fullName evidence="5">ABC transporter permease</fullName>
    </recommendedName>
</protein>
<dbReference type="Pfam" id="PF02405">
    <property type="entry name" value="MlaE"/>
    <property type="match status" value="1"/>
</dbReference>
<keyword evidence="4" id="KW-1185">Reference proteome</keyword>
<name>A0A2T4UG01_9ACTN</name>
<evidence type="ECO:0000313" key="3">
    <source>
        <dbReference type="EMBL" id="PTL58171.1"/>
    </source>
</evidence>
<feature type="transmembrane region" description="Helical" evidence="2">
    <location>
        <begin position="70"/>
        <end position="92"/>
    </location>
</feature>
<feature type="transmembrane region" description="Helical" evidence="2">
    <location>
        <begin position="214"/>
        <end position="236"/>
    </location>
</feature>
<dbReference type="PANTHER" id="PTHR30188:SF13">
    <property type="entry name" value="CONSERVED HYPOTHETICAL INTEGRAL MEMBRANE PROTEIN YRBE3B"/>
    <property type="match status" value="1"/>
</dbReference>
<dbReference type="EMBL" id="PYYB01000001">
    <property type="protein sequence ID" value="PTL58171.1"/>
    <property type="molecule type" value="Genomic_DNA"/>
</dbReference>
<feature type="transmembrane region" description="Helical" evidence="2">
    <location>
        <begin position="162"/>
        <end position="194"/>
    </location>
</feature>
<feature type="region of interest" description="Disordered" evidence="1">
    <location>
        <begin position="1"/>
        <end position="25"/>
    </location>
</feature>
<reference evidence="3 4" key="1">
    <citation type="submission" date="2018-03" db="EMBL/GenBank/DDBJ databases">
        <title>Aquarubrobacter algicola gen. nov., sp. nov., a novel actinobacterium isolated from shallow eutrophic lake during the end of cyanobacterial harmful algal blooms.</title>
        <authorList>
            <person name="Chun S.J."/>
        </authorList>
    </citation>
    <scope>NUCLEOTIDE SEQUENCE [LARGE SCALE GENOMIC DNA]</scope>
    <source>
        <strain evidence="3 4">Seoho-28</strain>
    </source>
</reference>
<dbReference type="GO" id="GO:0005548">
    <property type="term" value="F:phospholipid transporter activity"/>
    <property type="evidence" value="ECO:0007669"/>
    <property type="project" value="TreeGrafter"/>
</dbReference>
<dbReference type="Proteomes" id="UP000240739">
    <property type="component" value="Unassembled WGS sequence"/>
</dbReference>
<evidence type="ECO:0000256" key="2">
    <source>
        <dbReference type="SAM" id="Phobius"/>
    </source>
</evidence>
<sequence length="282" mass="29282">MASVPHTPGTTPAVPKPTTPPRRRGPVESLLVEAGELTRFFGTSLAALPGALTYASEGLRQASMMLRGTIPLIFMMQLFQGAVIGTFGFFLLRGIGAGDFFGLTTGVVGPRQTACTMFGYVFTAKIGCGITAELGAMKIQQEVDALESTGVDPRRYLIGTRLIGVLIFAPVAAFVSLIATLVGAFLIVVVLLGGLTTNTLTDVHWSVQGFGDSIFVMVTCTVIAVTTAIVSCFYGLRTVGGPAAVGTSVARSLVVNLVLLHLIAAFGAVVIFGLDAKLPIGG</sequence>
<organism evidence="3 4">
    <name type="scientific">Paraconexibacter algicola</name>
    <dbReference type="NCBI Taxonomy" id="2133960"/>
    <lineage>
        <taxon>Bacteria</taxon>
        <taxon>Bacillati</taxon>
        <taxon>Actinomycetota</taxon>
        <taxon>Thermoleophilia</taxon>
        <taxon>Solirubrobacterales</taxon>
        <taxon>Paraconexibacteraceae</taxon>
        <taxon>Paraconexibacter</taxon>
    </lineage>
</organism>
<evidence type="ECO:0000313" key="4">
    <source>
        <dbReference type="Proteomes" id="UP000240739"/>
    </source>
</evidence>
<keyword evidence="2" id="KW-1133">Transmembrane helix</keyword>
<evidence type="ECO:0008006" key="5">
    <source>
        <dbReference type="Google" id="ProtNLM"/>
    </source>
</evidence>
<evidence type="ECO:0000256" key="1">
    <source>
        <dbReference type="SAM" id="MobiDB-lite"/>
    </source>
</evidence>
<accession>A0A2T4UG01</accession>
<dbReference type="RefSeq" id="WP_107566609.1">
    <property type="nucleotide sequence ID" value="NZ_PYYB01000001.1"/>
</dbReference>
<comment type="caution">
    <text evidence="3">The sequence shown here is derived from an EMBL/GenBank/DDBJ whole genome shotgun (WGS) entry which is preliminary data.</text>
</comment>
<proteinExistence type="predicted"/>
<keyword evidence="2" id="KW-0472">Membrane</keyword>
<keyword evidence="2" id="KW-0812">Transmembrane</keyword>
<gene>
    <name evidence="3" type="ORF">C7Y72_00145</name>
</gene>
<dbReference type="PANTHER" id="PTHR30188">
    <property type="entry name" value="ABC TRANSPORTER PERMEASE PROTEIN-RELATED"/>
    <property type="match status" value="1"/>
</dbReference>
<dbReference type="OrthoDB" id="9810518at2"/>
<dbReference type="InterPro" id="IPR030802">
    <property type="entry name" value="Permease_MalE"/>
</dbReference>
<dbReference type="GO" id="GO:0043190">
    <property type="term" value="C:ATP-binding cassette (ABC) transporter complex"/>
    <property type="evidence" value="ECO:0007669"/>
    <property type="project" value="InterPro"/>
</dbReference>